<dbReference type="Proteomes" id="UP000323646">
    <property type="component" value="Unassembled WGS sequence"/>
</dbReference>
<dbReference type="PRINTS" id="PR00469">
    <property type="entry name" value="PNDRDTASEII"/>
</dbReference>
<evidence type="ECO:0000256" key="1">
    <source>
        <dbReference type="ARBA" id="ARBA00022630"/>
    </source>
</evidence>
<dbReference type="InterPro" id="IPR036188">
    <property type="entry name" value="FAD/NAD-bd_sf"/>
</dbReference>
<reference evidence="4 5" key="1">
    <citation type="submission" date="2019-08" db="EMBL/GenBank/DDBJ databases">
        <title>Selenomonas sp. mPRGC5 and Selenomonas sp. mPRGC8 isolated from ruminal fluid of dairy goat (Capra hircus).</title>
        <authorList>
            <person name="Poothong S."/>
            <person name="Nuengjamnong C."/>
            <person name="Tanasupawat S."/>
        </authorList>
    </citation>
    <scope>NUCLEOTIDE SEQUENCE [LARGE SCALE GENOMIC DNA]</scope>
    <source>
        <strain evidence="5">mPRGC5</strain>
    </source>
</reference>
<keyword evidence="2" id="KW-0560">Oxidoreductase</keyword>
<evidence type="ECO:0000313" key="5">
    <source>
        <dbReference type="Proteomes" id="UP000323646"/>
    </source>
</evidence>
<comment type="caution">
    <text evidence="4">The sequence shown here is derived from an EMBL/GenBank/DDBJ whole genome shotgun (WGS) entry which is preliminary data.</text>
</comment>
<dbReference type="Gene3D" id="3.50.50.60">
    <property type="entry name" value="FAD/NAD(P)-binding domain"/>
    <property type="match status" value="2"/>
</dbReference>
<dbReference type="PANTHER" id="PTHR48105">
    <property type="entry name" value="THIOREDOXIN REDUCTASE 1-RELATED-RELATED"/>
    <property type="match status" value="1"/>
</dbReference>
<dbReference type="InterPro" id="IPR050097">
    <property type="entry name" value="Ferredoxin-NADP_redctase_2"/>
</dbReference>
<dbReference type="EMBL" id="VTOY01000007">
    <property type="protein sequence ID" value="TYZ21967.1"/>
    <property type="molecule type" value="Genomic_DNA"/>
</dbReference>
<proteinExistence type="predicted"/>
<dbReference type="SUPFAM" id="SSF51905">
    <property type="entry name" value="FAD/NAD(P)-binding domain"/>
    <property type="match status" value="1"/>
</dbReference>
<dbReference type="AlphaFoldDB" id="A0A5D6W2A4"/>
<evidence type="ECO:0000313" key="4">
    <source>
        <dbReference type="EMBL" id="TYZ21967.1"/>
    </source>
</evidence>
<evidence type="ECO:0000259" key="3">
    <source>
        <dbReference type="Pfam" id="PF07992"/>
    </source>
</evidence>
<accession>A0A5D6W2A4</accession>
<dbReference type="GO" id="GO:0016491">
    <property type="term" value="F:oxidoreductase activity"/>
    <property type="evidence" value="ECO:0007669"/>
    <property type="project" value="UniProtKB-KW"/>
</dbReference>
<protein>
    <submittedName>
        <fullName evidence="4">NAD(P)/FAD-dependent oxidoreductase</fullName>
    </submittedName>
</protein>
<keyword evidence="5" id="KW-1185">Reference proteome</keyword>
<dbReference type="Pfam" id="PF07992">
    <property type="entry name" value="Pyr_redox_2"/>
    <property type="match status" value="1"/>
</dbReference>
<dbReference type="InterPro" id="IPR023753">
    <property type="entry name" value="FAD/NAD-binding_dom"/>
</dbReference>
<keyword evidence="1" id="KW-0285">Flavoprotein</keyword>
<dbReference type="PRINTS" id="PR00368">
    <property type="entry name" value="FADPNR"/>
</dbReference>
<name>A0A5D6W2A4_9FIRM</name>
<feature type="domain" description="FAD/NAD(P)-binding" evidence="3">
    <location>
        <begin position="9"/>
        <end position="282"/>
    </location>
</feature>
<gene>
    <name evidence="4" type="ORF">FZ040_09305</name>
</gene>
<sequence>MQGVSGMAKVVIIGAGPAGVSAALYARRGGAEVTVISSGKDTGSLAKAHLIENYYGLAEPVSGVELLARGIDGAKRIGVEFREGDVAAVNFADDFHSFRVETEQEGFEADSVILAAGAAHKTLPVPGIREFEGKGISYCAICDAFFYRQKKVAVIGAGEYALHEAAALLPHASEVTLLTNGEEPACAVPETLSIHPGKLAAVEGDGRVQQVRFQDGSVLPVDGVFLAVGVAGSTELARKLGVMLEGNAIKIDEQMATNIPGIFAAGDCTGGLRQVAKAVYQGAEAGLAAVRYLRAE</sequence>
<evidence type="ECO:0000256" key="2">
    <source>
        <dbReference type="ARBA" id="ARBA00023002"/>
    </source>
</evidence>
<organism evidence="4 5">
    <name type="scientific">Selenomonas ruminis</name>
    <dbReference type="NCBI Taxonomy" id="2593411"/>
    <lineage>
        <taxon>Bacteria</taxon>
        <taxon>Bacillati</taxon>
        <taxon>Bacillota</taxon>
        <taxon>Negativicutes</taxon>
        <taxon>Selenomonadales</taxon>
        <taxon>Selenomonadaceae</taxon>
        <taxon>Selenomonas</taxon>
    </lineage>
</organism>
<dbReference type="OrthoDB" id="9806179at2"/>